<gene>
    <name evidence="1" type="ORF">H2198_001742</name>
</gene>
<organism evidence="1 2">
    <name type="scientific">Neophaeococcomyces mojaviensis</name>
    <dbReference type="NCBI Taxonomy" id="3383035"/>
    <lineage>
        <taxon>Eukaryota</taxon>
        <taxon>Fungi</taxon>
        <taxon>Dikarya</taxon>
        <taxon>Ascomycota</taxon>
        <taxon>Pezizomycotina</taxon>
        <taxon>Eurotiomycetes</taxon>
        <taxon>Chaetothyriomycetidae</taxon>
        <taxon>Chaetothyriales</taxon>
        <taxon>Chaetothyriales incertae sedis</taxon>
        <taxon>Neophaeococcomyces</taxon>
    </lineage>
</organism>
<dbReference type="Proteomes" id="UP001172386">
    <property type="component" value="Unassembled WGS sequence"/>
</dbReference>
<dbReference type="EMBL" id="JAPDRQ010000020">
    <property type="protein sequence ID" value="KAJ9661777.1"/>
    <property type="molecule type" value="Genomic_DNA"/>
</dbReference>
<protein>
    <submittedName>
        <fullName evidence="1">Uncharacterized protein</fullName>
    </submittedName>
</protein>
<accession>A0ACC3AGA7</accession>
<keyword evidence="2" id="KW-1185">Reference proteome</keyword>
<proteinExistence type="predicted"/>
<name>A0ACC3AGA7_9EURO</name>
<sequence length="389" mass="41387">MTSTETPKNEAAYLVSNKAAVLEVRSAPYTRPASNEITIRTHAVAINPVDHMIQSQGTTLMFPWLTYPVLLGCDVAGIVVEVGSSTATRFSVGDRVIGQCLGSDKNVVKAGGNSAQNAQSGFQKYVVLQAHMASKIPDEMSFENATVLPLGVSTAACGLFQQDQLGLDLPTNTSKAEKGRKGQVLIWGGSTSVGSNAIQLATAAGYDVITTCSPRNFEYCKSLGASQCFDYKSKTVVRDIVAAFANKTCVGALSIGGGAAEACIGVLSKVKCAPGKKFVSMASYPMPETAPQSFVMLQTAVNFVSWQVKTFIRTKLSGISWRFIFATTLAENEVGPGIYRGFLPEALEKNTYKAKPDPLIVGSGLDKVQEAFEVLKKGVSVKKIVVLID</sequence>
<reference evidence="1" key="1">
    <citation type="submission" date="2022-10" db="EMBL/GenBank/DDBJ databases">
        <title>Culturing micro-colonial fungi from biological soil crusts in the Mojave desert and describing Neophaeococcomyces mojavensis, and introducing the new genera and species Taxawa tesnikishii.</title>
        <authorList>
            <person name="Kurbessoian T."/>
            <person name="Stajich J.E."/>
        </authorList>
    </citation>
    <scope>NUCLEOTIDE SEQUENCE</scope>
    <source>
        <strain evidence="1">JES_112</strain>
    </source>
</reference>
<comment type="caution">
    <text evidence="1">The sequence shown here is derived from an EMBL/GenBank/DDBJ whole genome shotgun (WGS) entry which is preliminary data.</text>
</comment>
<evidence type="ECO:0000313" key="1">
    <source>
        <dbReference type="EMBL" id="KAJ9661777.1"/>
    </source>
</evidence>
<evidence type="ECO:0000313" key="2">
    <source>
        <dbReference type="Proteomes" id="UP001172386"/>
    </source>
</evidence>